<dbReference type="Proteomes" id="UP000024635">
    <property type="component" value="Unassembled WGS sequence"/>
</dbReference>
<dbReference type="InterPro" id="IPR036397">
    <property type="entry name" value="RNaseH_sf"/>
</dbReference>
<evidence type="ECO:0000313" key="2">
    <source>
        <dbReference type="EMBL" id="EYC30492.1"/>
    </source>
</evidence>
<protein>
    <submittedName>
        <fullName evidence="2">Uncharacterized protein</fullName>
    </submittedName>
</protein>
<accession>A0A016VTY5</accession>
<dbReference type="GO" id="GO:0003676">
    <property type="term" value="F:nucleic acid binding"/>
    <property type="evidence" value="ECO:0007669"/>
    <property type="project" value="InterPro"/>
</dbReference>
<name>A0A016VTY5_9BILA</name>
<feature type="region of interest" description="Disordered" evidence="1">
    <location>
        <begin position="1"/>
        <end position="24"/>
    </location>
</feature>
<dbReference type="STRING" id="53326.A0A016VTY5"/>
<comment type="caution">
    <text evidence="2">The sequence shown here is derived from an EMBL/GenBank/DDBJ whole genome shotgun (WGS) entry which is preliminary data.</text>
</comment>
<dbReference type="AlphaFoldDB" id="A0A016VTY5"/>
<dbReference type="Pfam" id="PF01359">
    <property type="entry name" value="Transposase_1"/>
    <property type="match status" value="1"/>
</dbReference>
<dbReference type="EMBL" id="JARK01001341">
    <property type="protein sequence ID" value="EYC30492.1"/>
    <property type="molecule type" value="Genomic_DNA"/>
</dbReference>
<organism evidence="2 3">
    <name type="scientific">Ancylostoma ceylanicum</name>
    <dbReference type="NCBI Taxonomy" id="53326"/>
    <lineage>
        <taxon>Eukaryota</taxon>
        <taxon>Metazoa</taxon>
        <taxon>Ecdysozoa</taxon>
        <taxon>Nematoda</taxon>
        <taxon>Chromadorea</taxon>
        <taxon>Rhabditida</taxon>
        <taxon>Rhabditina</taxon>
        <taxon>Rhabditomorpha</taxon>
        <taxon>Strongyloidea</taxon>
        <taxon>Ancylostomatidae</taxon>
        <taxon>Ancylostomatinae</taxon>
        <taxon>Ancylostoma</taxon>
    </lineage>
</organism>
<evidence type="ECO:0000313" key="3">
    <source>
        <dbReference type="Proteomes" id="UP000024635"/>
    </source>
</evidence>
<reference evidence="3" key="1">
    <citation type="journal article" date="2015" name="Nat. Genet.">
        <title>The genome and transcriptome of the zoonotic hookworm Ancylostoma ceylanicum identify infection-specific gene families.</title>
        <authorList>
            <person name="Schwarz E.M."/>
            <person name="Hu Y."/>
            <person name="Antoshechkin I."/>
            <person name="Miller M.M."/>
            <person name="Sternberg P.W."/>
            <person name="Aroian R.V."/>
        </authorList>
    </citation>
    <scope>NUCLEOTIDE SEQUENCE</scope>
    <source>
        <strain evidence="3">HY135</strain>
    </source>
</reference>
<sequence length="111" mass="12329">MILNPRNKAESGVGSPRPVGPRMEHTAGKISATIFWHTEGILSIDDLEENATTKGHYYADLLLQLREAIKEKHRGKVIHGILSLQDNGAQVKSCISCHTSMWIRIIESPTI</sequence>
<dbReference type="InterPro" id="IPR001888">
    <property type="entry name" value="Transposase_1"/>
</dbReference>
<proteinExistence type="predicted"/>
<evidence type="ECO:0000256" key="1">
    <source>
        <dbReference type="SAM" id="MobiDB-lite"/>
    </source>
</evidence>
<gene>
    <name evidence="2" type="primary">Acey_s0005.g2678</name>
    <name evidence="2" type="ORF">Y032_0005g2678</name>
</gene>
<keyword evidence="3" id="KW-1185">Reference proteome</keyword>
<dbReference type="OrthoDB" id="10017160at2759"/>
<dbReference type="Gene3D" id="3.30.420.10">
    <property type="entry name" value="Ribonuclease H-like superfamily/Ribonuclease H"/>
    <property type="match status" value="1"/>
</dbReference>